<dbReference type="PANTHER" id="PTHR11200">
    <property type="entry name" value="INOSITOL 5-PHOSPHATASE"/>
    <property type="match status" value="1"/>
</dbReference>
<feature type="region of interest" description="Disordered" evidence="2">
    <location>
        <begin position="683"/>
        <end position="708"/>
    </location>
</feature>
<evidence type="ECO:0000256" key="1">
    <source>
        <dbReference type="ARBA" id="ARBA00010768"/>
    </source>
</evidence>
<gene>
    <name evidence="4" type="ORF">Vafri_12132</name>
</gene>
<dbReference type="CDD" id="cd00030">
    <property type="entry name" value="C2"/>
    <property type="match status" value="1"/>
</dbReference>
<dbReference type="EMBL" id="BNCO01000025">
    <property type="protein sequence ID" value="GIL56822.1"/>
    <property type="molecule type" value="Genomic_DNA"/>
</dbReference>
<feature type="region of interest" description="Disordered" evidence="2">
    <location>
        <begin position="99"/>
        <end position="133"/>
    </location>
</feature>
<evidence type="ECO:0000313" key="5">
    <source>
        <dbReference type="Proteomes" id="UP000747399"/>
    </source>
</evidence>
<dbReference type="InterPro" id="IPR000300">
    <property type="entry name" value="IPPc"/>
</dbReference>
<sequence length="1431" mass="151734">MEQADEEKLLEDAIAALDRLLEEVGCLNHGDSEDAFPPLPSAIQQGHGCHAAERAVCVCYVGGGAIPGGGGGHVNGVTGVVDNAWDSEAACSVATGKQKQLTLPNQQPQQQQPQQQQQEQQQQHHHHHHQNPKRWTLHSALLNNHLHNQGNDASPNRSANNLQPHSAPDHDHPDSLGSTAGGANGNSVGSRLQRAGTAAAMPSPPPPTSQSPLFLRGSEAQADALSSESTAAGVSTATTPTRLSRTTAIRRRGIVFSITPDQDEALARALEKARRMSDTVNGSGDLVLSLLANRGCGRTSLQEDRLGVDGADGTVPGNGTGAHILRAFSKGRAGSRRHSNNVLLSNTELLNDLVDEALANRPEDYRRNRQSGTGIRGPVTAAPATRQGETRGGGGGGGNGGGASAVDKSPTGGGGGGRLGTEQGLMLWTGNKSRVERARLAVRLLQATDLSRTKEDKQIDPYAVVSCEGKTYTSKAVMKSKDPFWDEFFVFDVPQPAFAELKVKVYDHLRCWRPVFMGQVRVPVKSIAEFPARYSQPTWHQMRSRAGKLKGQVQMQLFYTAEWVHRALNVLACTWNVGNAEPPLDLNPWLQGVQSLQHDLVAIGVQECLYKVGAGAMDAANQMAEEEYGMGEEGAAQPFDTYAGNAFGGFENNEGGTSDHRENSPYNSNGLYANGLYPNGLSNGHIHGFTHRSSNDPDSGQKSSNHGSAVLDSTTLLFESVANRGANGNNGLSTDIPGASPTVPAAAHQGSRLRLSVLVPNGGGAGGGSSAAITPRAGTSPSNLTFNFDAADSGTGLGTGTDGMGSTTCSGVATRESSTTMPTGTPPLQPSSTSCRRMVPRIRTAHSLMTLGQQQAAGAADSRSSHNGSGATQLPPPPRSLLTAAAARRRNSVIESAPNYHPALNRVLSMAAGWPPQAAAAIAAANAPSAADTSFSSAHGTLQPSAASIATFGRPSLTNNPAAGTIASVGPICGSNLRGTAPQGKAAQQTYKSKGVLTDMAKVGGEFRDLWEERLKEAVGPGYFMVASAHMGQIRLLLFARNDVYAAISDVRTSKQATGVAGVATNKGGVGISLRVWETTMAFVNSHLAAHQDRSRARNNNYRDIIRGLKLDSQGSNMDVLTAFHHVIWVGDLNYRLDYGQQASNPTESPAPADFAALVTDVQQGGFSKLLEVDQLRREMAAKRAFLGFHEGPINFEPSFKVLRRRGYDYNPQRSPAYCDRILYRSNLPLKQIRVVSYFSPSEIATSDHKPVGAVLVVPTVWRTTVDEHPSGPGGRSQGLSGYLTASESGLGYSQYLSRGIHSHPHQKPHAQVRLIFTLLRAHGLFMLRSRRRSSVSANTEFPSPQLLLSAPCMRESVVRSRVAPQTREPLWADAEQADLGPLVVELKSASLAEMAHFRLWVRVFDLRGAEKGARLGGGGGNGGGGGSSGN</sequence>
<dbReference type="Pfam" id="PF00168">
    <property type="entry name" value="C2"/>
    <property type="match status" value="1"/>
</dbReference>
<dbReference type="SUPFAM" id="SSF56219">
    <property type="entry name" value="DNase I-like"/>
    <property type="match status" value="1"/>
</dbReference>
<feature type="region of interest" description="Disordered" evidence="2">
    <location>
        <begin position="145"/>
        <end position="240"/>
    </location>
</feature>
<feature type="compositionally biased region" description="Polar residues" evidence="2">
    <location>
        <begin position="696"/>
        <end position="708"/>
    </location>
</feature>
<dbReference type="InterPro" id="IPR036691">
    <property type="entry name" value="Endo/exonu/phosph_ase_sf"/>
</dbReference>
<dbReference type="InterPro" id="IPR035892">
    <property type="entry name" value="C2_domain_sf"/>
</dbReference>
<keyword evidence="5" id="KW-1185">Reference proteome</keyword>
<feature type="domain" description="C2" evidence="3">
    <location>
        <begin position="420"/>
        <end position="540"/>
    </location>
</feature>
<feature type="compositionally biased region" description="Low complexity" evidence="2">
    <location>
        <begin position="106"/>
        <end position="121"/>
    </location>
</feature>
<feature type="compositionally biased region" description="Polar residues" evidence="2">
    <location>
        <begin position="224"/>
        <end position="233"/>
    </location>
</feature>
<feature type="region of interest" description="Disordered" evidence="2">
    <location>
        <begin position="729"/>
        <end position="748"/>
    </location>
</feature>
<name>A0A8J4F233_9CHLO</name>
<evidence type="ECO:0000313" key="4">
    <source>
        <dbReference type="EMBL" id="GIL56822.1"/>
    </source>
</evidence>
<dbReference type="GO" id="GO:0046856">
    <property type="term" value="P:phosphatidylinositol dephosphorylation"/>
    <property type="evidence" value="ECO:0007669"/>
    <property type="project" value="InterPro"/>
</dbReference>
<comment type="similarity">
    <text evidence="1">Belongs to the inositol polyphosphate 5-phosphatase family.</text>
</comment>
<dbReference type="InterPro" id="IPR046985">
    <property type="entry name" value="IP5"/>
</dbReference>
<comment type="caution">
    <text evidence="4">The sequence shown here is derived from an EMBL/GenBank/DDBJ whole genome shotgun (WGS) entry which is preliminary data.</text>
</comment>
<dbReference type="SMART" id="SM00128">
    <property type="entry name" value="IPPc"/>
    <property type="match status" value="1"/>
</dbReference>
<dbReference type="Gene3D" id="2.60.40.150">
    <property type="entry name" value="C2 domain"/>
    <property type="match status" value="1"/>
</dbReference>
<feature type="compositionally biased region" description="Low complexity" evidence="2">
    <location>
        <begin position="646"/>
        <end position="656"/>
    </location>
</feature>
<feature type="non-terminal residue" evidence="4">
    <location>
        <position position="1"/>
    </location>
</feature>
<dbReference type="Gene3D" id="3.60.10.10">
    <property type="entry name" value="Endonuclease/exonuclease/phosphatase"/>
    <property type="match status" value="2"/>
</dbReference>
<dbReference type="GO" id="GO:0004439">
    <property type="term" value="F:phosphatidylinositol-4,5-bisphosphate 5-phosphatase activity"/>
    <property type="evidence" value="ECO:0007669"/>
    <property type="project" value="TreeGrafter"/>
</dbReference>
<dbReference type="PANTHER" id="PTHR11200:SF291">
    <property type="entry name" value="INOSITOL 5-PHOSPHATASE"/>
    <property type="match status" value="1"/>
</dbReference>
<reference evidence="4" key="1">
    <citation type="journal article" date="2021" name="Proc. Natl. Acad. Sci. U.S.A.">
        <title>Three genomes in the algal genus Volvox reveal the fate of a haploid sex-determining region after a transition to homothallism.</title>
        <authorList>
            <person name="Yamamoto K."/>
            <person name="Hamaji T."/>
            <person name="Kawai-Toyooka H."/>
            <person name="Matsuzaki R."/>
            <person name="Takahashi F."/>
            <person name="Nishimura Y."/>
            <person name="Kawachi M."/>
            <person name="Noguchi H."/>
            <person name="Minakuchi Y."/>
            <person name="Umen J.G."/>
            <person name="Toyoda A."/>
            <person name="Nozaki H."/>
        </authorList>
    </citation>
    <scope>NUCLEOTIDE SEQUENCE</scope>
    <source>
        <strain evidence="4">NIES-3780</strain>
    </source>
</reference>
<dbReference type="SMART" id="SM00239">
    <property type="entry name" value="C2"/>
    <property type="match status" value="1"/>
</dbReference>
<feature type="region of interest" description="Disordered" evidence="2">
    <location>
        <begin position="852"/>
        <end position="879"/>
    </location>
</feature>
<evidence type="ECO:0000256" key="2">
    <source>
        <dbReference type="SAM" id="MobiDB-lite"/>
    </source>
</evidence>
<evidence type="ECO:0000259" key="3">
    <source>
        <dbReference type="PROSITE" id="PS50004"/>
    </source>
</evidence>
<proteinExistence type="inferred from homology"/>
<dbReference type="PROSITE" id="PS50004">
    <property type="entry name" value="C2"/>
    <property type="match status" value="1"/>
</dbReference>
<feature type="region of interest" description="Disordered" evidence="2">
    <location>
        <begin position="646"/>
        <end position="671"/>
    </location>
</feature>
<feature type="region of interest" description="Disordered" evidence="2">
    <location>
        <begin position="361"/>
        <end position="420"/>
    </location>
</feature>
<feature type="compositionally biased region" description="Gly residues" evidence="2">
    <location>
        <begin position="390"/>
        <end position="403"/>
    </location>
</feature>
<accession>A0A8J4F233</accession>
<protein>
    <recommendedName>
        <fullName evidence="3">C2 domain-containing protein</fullName>
    </recommendedName>
</protein>
<organism evidence="4 5">
    <name type="scientific">Volvox africanus</name>
    <dbReference type="NCBI Taxonomy" id="51714"/>
    <lineage>
        <taxon>Eukaryota</taxon>
        <taxon>Viridiplantae</taxon>
        <taxon>Chlorophyta</taxon>
        <taxon>core chlorophytes</taxon>
        <taxon>Chlorophyceae</taxon>
        <taxon>CS clade</taxon>
        <taxon>Chlamydomonadales</taxon>
        <taxon>Volvocaceae</taxon>
        <taxon>Volvox</taxon>
    </lineage>
</organism>
<dbReference type="InterPro" id="IPR000008">
    <property type="entry name" value="C2_dom"/>
</dbReference>
<dbReference type="Pfam" id="PF22669">
    <property type="entry name" value="Exo_endo_phos2"/>
    <property type="match status" value="1"/>
</dbReference>
<dbReference type="Proteomes" id="UP000747399">
    <property type="component" value="Unassembled WGS sequence"/>
</dbReference>
<feature type="compositionally biased region" description="Polar residues" evidence="2">
    <location>
        <begin position="149"/>
        <end position="164"/>
    </location>
</feature>
<feature type="compositionally biased region" description="Basic residues" evidence="2">
    <location>
        <begin position="123"/>
        <end position="133"/>
    </location>
</feature>
<feature type="region of interest" description="Disordered" evidence="2">
    <location>
        <begin position="797"/>
        <end position="835"/>
    </location>
</feature>
<dbReference type="SUPFAM" id="SSF49562">
    <property type="entry name" value="C2 domain (Calcium/lipid-binding domain, CaLB)"/>
    <property type="match status" value="1"/>
</dbReference>